<dbReference type="PANTHER" id="PTHR32305:SF15">
    <property type="entry name" value="PROTEIN RHSA-RELATED"/>
    <property type="match status" value="1"/>
</dbReference>
<comment type="caution">
    <text evidence="1">The sequence shown here is derived from an EMBL/GenBank/DDBJ whole genome shotgun (WGS) entry which is preliminary data.</text>
</comment>
<dbReference type="Gene3D" id="2.180.10.10">
    <property type="entry name" value="RHS repeat-associated core"/>
    <property type="match status" value="1"/>
</dbReference>
<evidence type="ECO:0000313" key="1">
    <source>
        <dbReference type="EMBL" id="KAB4470172.1"/>
    </source>
</evidence>
<dbReference type="NCBIfam" id="TIGR03696">
    <property type="entry name" value="Rhs_assc_core"/>
    <property type="match status" value="1"/>
</dbReference>
<reference evidence="1 2" key="1">
    <citation type="journal article" date="2019" name="Nat. Med.">
        <title>A library of human gut bacterial isolates paired with longitudinal multiomics data enables mechanistic microbiome research.</title>
        <authorList>
            <person name="Poyet M."/>
            <person name="Groussin M."/>
            <person name="Gibbons S.M."/>
            <person name="Avila-Pacheco J."/>
            <person name="Jiang X."/>
            <person name="Kearney S.M."/>
            <person name="Perrotta A.R."/>
            <person name="Berdy B."/>
            <person name="Zhao S."/>
            <person name="Lieberman T.D."/>
            <person name="Swanson P.K."/>
            <person name="Smith M."/>
            <person name="Roesemann S."/>
            <person name="Alexander J.E."/>
            <person name="Rich S.A."/>
            <person name="Livny J."/>
            <person name="Vlamakis H."/>
            <person name="Clish C."/>
            <person name="Bullock K."/>
            <person name="Deik A."/>
            <person name="Scott J."/>
            <person name="Pierce K.A."/>
            <person name="Xavier R.J."/>
            <person name="Alm E.J."/>
        </authorList>
    </citation>
    <scope>NUCLEOTIDE SEQUENCE [LARGE SCALE GENOMIC DNA]</scope>
    <source>
        <strain evidence="1 2">BIOML-A156</strain>
    </source>
</reference>
<accession>A0A6I0S675</accession>
<dbReference type="InterPro" id="IPR022385">
    <property type="entry name" value="Rhs_assc_core"/>
</dbReference>
<organism evidence="1 2">
    <name type="scientific">Bacteroides thetaiotaomicron</name>
    <dbReference type="NCBI Taxonomy" id="818"/>
    <lineage>
        <taxon>Bacteria</taxon>
        <taxon>Pseudomonadati</taxon>
        <taxon>Bacteroidota</taxon>
        <taxon>Bacteroidia</taxon>
        <taxon>Bacteroidales</taxon>
        <taxon>Bacteroidaceae</taxon>
        <taxon>Bacteroides</taxon>
    </lineage>
</organism>
<dbReference type="RefSeq" id="WP_016267794.1">
    <property type="nucleotide sequence ID" value="NZ_CAXTFL010000054.1"/>
</dbReference>
<proteinExistence type="predicted"/>
<dbReference type="PANTHER" id="PTHR32305">
    <property type="match status" value="1"/>
</dbReference>
<gene>
    <name evidence="1" type="ORF">GAN59_20345</name>
</gene>
<sequence length="160" mass="18285">MIAVLSQGILYLQDHLGNNRVVAKSDGTVIQTNHYYPFGISFTESTHGDKQPYKYNNKELDMNNGLNWYDYDARQMEAVSGRFTSIDPMAENYCVISPYIYCNNNPVKYVDQTGMFFTGYTVNQNGYISKVNDEGGQDFYVFQTGFSSNQSRSYSPNSWT</sequence>
<dbReference type="InterPro" id="IPR050708">
    <property type="entry name" value="T6SS_VgrG/RHS"/>
</dbReference>
<dbReference type="AlphaFoldDB" id="A0A6I0S675"/>
<evidence type="ECO:0000313" key="2">
    <source>
        <dbReference type="Proteomes" id="UP000488521"/>
    </source>
</evidence>
<dbReference type="EMBL" id="WCRS01000019">
    <property type="protein sequence ID" value="KAB4470172.1"/>
    <property type="molecule type" value="Genomic_DNA"/>
</dbReference>
<name>A0A6I0S675_BACT4</name>
<dbReference type="Proteomes" id="UP000488521">
    <property type="component" value="Unassembled WGS sequence"/>
</dbReference>
<protein>
    <submittedName>
        <fullName evidence="1">RHS repeat-associated core domain-containing protein</fullName>
    </submittedName>
</protein>